<organism evidence="1 2">
    <name type="scientific">Cichorium intybus</name>
    <name type="common">Chicory</name>
    <dbReference type="NCBI Taxonomy" id="13427"/>
    <lineage>
        <taxon>Eukaryota</taxon>
        <taxon>Viridiplantae</taxon>
        <taxon>Streptophyta</taxon>
        <taxon>Embryophyta</taxon>
        <taxon>Tracheophyta</taxon>
        <taxon>Spermatophyta</taxon>
        <taxon>Magnoliopsida</taxon>
        <taxon>eudicotyledons</taxon>
        <taxon>Gunneridae</taxon>
        <taxon>Pentapetalae</taxon>
        <taxon>asterids</taxon>
        <taxon>campanulids</taxon>
        <taxon>Asterales</taxon>
        <taxon>Asteraceae</taxon>
        <taxon>Cichorioideae</taxon>
        <taxon>Cichorieae</taxon>
        <taxon>Cichoriinae</taxon>
        <taxon>Cichorium</taxon>
    </lineage>
</organism>
<dbReference type="EMBL" id="CM042011">
    <property type="protein sequence ID" value="KAI3766982.1"/>
    <property type="molecule type" value="Genomic_DNA"/>
</dbReference>
<dbReference type="Proteomes" id="UP001055811">
    <property type="component" value="Linkage Group LG03"/>
</dbReference>
<protein>
    <submittedName>
        <fullName evidence="1">Uncharacterized protein</fullName>
    </submittedName>
</protein>
<sequence length="125" mass="14258">MGVITTVITKLTLIEQESGLLKREIQTLERQSTINNHQAAAITELTKFSKQNFENDSFQELQKFATELRAKMEKLKTKRDDESQRATFEKLHLRNKDLFKIIGGNGNSNAKREEAEGFLVGLNTC</sequence>
<gene>
    <name evidence="1" type="ORF">L2E82_17063</name>
</gene>
<accession>A0ACB9F790</accession>
<evidence type="ECO:0000313" key="2">
    <source>
        <dbReference type="Proteomes" id="UP001055811"/>
    </source>
</evidence>
<reference evidence="1 2" key="2">
    <citation type="journal article" date="2022" name="Mol. Ecol. Resour.">
        <title>The genomes of chicory, endive, great burdock and yacon provide insights into Asteraceae paleo-polyploidization history and plant inulin production.</title>
        <authorList>
            <person name="Fan W."/>
            <person name="Wang S."/>
            <person name="Wang H."/>
            <person name="Wang A."/>
            <person name="Jiang F."/>
            <person name="Liu H."/>
            <person name="Zhao H."/>
            <person name="Xu D."/>
            <person name="Zhang Y."/>
        </authorList>
    </citation>
    <scope>NUCLEOTIDE SEQUENCE [LARGE SCALE GENOMIC DNA]</scope>
    <source>
        <strain evidence="2">cv. Punajuju</strain>
        <tissue evidence="1">Leaves</tissue>
    </source>
</reference>
<proteinExistence type="predicted"/>
<evidence type="ECO:0000313" key="1">
    <source>
        <dbReference type="EMBL" id="KAI3766982.1"/>
    </source>
</evidence>
<name>A0ACB9F790_CICIN</name>
<comment type="caution">
    <text evidence="1">The sequence shown here is derived from an EMBL/GenBank/DDBJ whole genome shotgun (WGS) entry which is preliminary data.</text>
</comment>
<reference evidence="2" key="1">
    <citation type="journal article" date="2022" name="Mol. Ecol. Resour.">
        <title>The genomes of chicory, endive, great burdock and yacon provide insights into Asteraceae palaeo-polyploidization history and plant inulin production.</title>
        <authorList>
            <person name="Fan W."/>
            <person name="Wang S."/>
            <person name="Wang H."/>
            <person name="Wang A."/>
            <person name="Jiang F."/>
            <person name="Liu H."/>
            <person name="Zhao H."/>
            <person name="Xu D."/>
            <person name="Zhang Y."/>
        </authorList>
    </citation>
    <scope>NUCLEOTIDE SEQUENCE [LARGE SCALE GENOMIC DNA]</scope>
    <source>
        <strain evidence="2">cv. Punajuju</strain>
    </source>
</reference>
<keyword evidence="2" id="KW-1185">Reference proteome</keyword>